<feature type="region of interest" description="Disordered" evidence="1">
    <location>
        <begin position="203"/>
        <end position="309"/>
    </location>
</feature>
<organism evidence="2 3">
    <name type="scientific">Symbiodinium microadriaticum</name>
    <name type="common">Dinoflagellate</name>
    <name type="synonym">Zooxanthella microadriatica</name>
    <dbReference type="NCBI Taxonomy" id="2951"/>
    <lineage>
        <taxon>Eukaryota</taxon>
        <taxon>Sar</taxon>
        <taxon>Alveolata</taxon>
        <taxon>Dinophyceae</taxon>
        <taxon>Suessiales</taxon>
        <taxon>Symbiodiniaceae</taxon>
        <taxon>Symbiodinium</taxon>
    </lineage>
</organism>
<accession>A0A1Q9EMW8</accession>
<feature type="region of interest" description="Disordered" evidence="1">
    <location>
        <begin position="141"/>
        <end position="177"/>
    </location>
</feature>
<evidence type="ECO:0000256" key="1">
    <source>
        <dbReference type="SAM" id="MobiDB-lite"/>
    </source>
</evidence>
<sequence length="428" mass="48510">MTAGRIADSLVERRCPGELGCYNDFLDFACFLMIEELRLWRWTMVGLLIYFGEVEHFYDKMEWETTAGRIYSDAWGLRKLYSYGSQVQKLFKLIRHIRNNSPAPDRKLKGICKMMAARKEEEEGEKVCEEEAEDECFDEAEQGEEEEMEDDECVEVSVKPAPNPRETPVRRLGKKTTSATEDVLCLGETSSKEKLELDSVLEKIQEPVDPPPVDPFMQRQLRTNKKKTLCRGKPKKAGEPKEPKGPKKSVKNEKTKGKQAAAAPKKAAKNGKVQQAKKKPLDDDGGEGRPEGIDSSHLSSTDHGPLHLTGESVSGQLALTLYVAQAMGFTWTAEVPSSCLMDEHQRWQRLGSATKVFRVSFWVRGSQHLRKIRLYSNSKAIVIHRPVAGTKRSSIYAKKRKRHDAFAKIYENFDPWIQMQADIVMSPG</sequence>
<feature type="compositionally biased region" description="Acidic residues" evidence="1">
    <location>
        <begin position="141"/>
        <end position="154"/>
    </location>
</feature>
<keyword evidence="3" id="KW-1185">Reference proteome</keyword>
<feature type="compositionally biased region" description="Basic and acidic residues" evidence="1">
    <location>
        <begin position="236"/>
        <end position="256"/>
    </location>
</feature>
<evidence type="ECO:0000313" key="2">
    <source>
        <dbReference type="EMBL" id="OLQ08737.1"/>
    </source>
</evidence>
<dbReference type="EMBL" id="LSRX01000111">
    <property type="protein sequence ID" value="OLQ08737.1"/>
    <property type="molecule type" value="Genomic_DNA"/>
</dbReference>
<name>A0A1Q9EMW8_SYMMI</name>
<dbReference type="Proteomes" id="UP000186817">
    <property type="component" value="Unassembled WGS sequence"/>
</dbReference>
<dbReference type="OrthoDB" id="431716at2759"/>
<feature type="compositionally biased region" description="Basic and acidic residues" evidence="1">
    <location>
        <begin position="279"/>
        <end position="294"/>
    </location>
</feature>
<evidence type="ECO:0000313" key="3">
    <source>
        <dbReference type="Proteomes" id="UP000186817"/>
    </source>
</evidence>
<dbReference type="AlphaFoldDB" id="A0A1Q9EMW8"/>
<gene>
    <name evidence="2" type="ORF">AK812_SmicGene7731</name>
</gene>
<feature type="compositionally biased region" description="Basic residues" evidence="1">
    <location>
        <begin position="222"/>
        <end position="235"/>
    </location>
</feature>
<proteinExistence type="predicted"/>
<protein>
    <submittedName>
        <fullName evidence="2">Uncharacterized protein</fullName>
    </submittedName>
</protein>
<comment type="caution">
    <text evidence="2">The sequence shown here is derived from an EMBL/GenBank/DDBJ whole genome shotgun (WGS) entry which is preliminary data.</text>
</comment>
<reference evidence="2 3" key="1">
    <citation type="submission" date="2016-02" db="EMBL/GenBank/DDBJ databases">
        <title>Genome analysis of coral dinoflagellate symbionts highlights evolutionary adaptations to a symbiotic lifestyle.</title>
        <authorList>
            <person name="Aranda M."/>
            <person name="Li Y."/>
            <person name="Liew Y.J."/>
            <person name="Baumgarten S."/>
            <person name="Simakov O."/>
            <person name="Wilson M."/>
            <person name="Piel J."/>
            <person name="Ashoor H."/>
            <person name="Bougouffa S."/>
            <person name="Bajic V.B."/>
            <person name="Ryu T."/>
            <person name="Ravasi T."/>
            <person name="Bayer T."/>
            <person name="Micklem G."/>
            <person name="Kim H."/>
            <person name="Bhak J."/>
            <person name="Lajeunesse T.C."/>
            <person name="Voolstra C.R."/>
        </authorList>
    </citation>
    <scope>NUCLEOTIDE SEQUENCE [LARGE SCALE GENOMIC DNA]</scope>
    <source>
        <strain evidence="2 3">CCMP2467</strain>
    </source>
</reference>